<protein>
    <submittedName>
        <fullName evidence="1">Uncharacterized protein</fullName>
    </submittedName>
</protein>
<name>A0ABR4I3K2_9EURO</name>
<evidence type="ECO:0000313" key="2">
    <source>
        <dbReference type="Proteomes" id="UP001610335"/>
    </source>
</evidence>
<organism evidence="1 2">
    <name type="scientific">Aspergillus cavernicola</name>
    <dbReference type="NCBI Taxonomy" id="176166"/>
    <lineage>
        <taxon>Eukaryota</taxon>
        <taxon>Fungi</taxon>
        <taxon>Dikarya</taxon>
        <taxon>Ascomycota</taxon>
        <taxon>Pezizomycotina</taxon>
        <taxon>Eurotiomycetes</taxon>
        <taxon>Eurotiomycetidae</taxon>
        <taxon>Eurotiales</taxon>
        <taxon>Aspergillaceae</taxon>
        <taxon>Aspergillus</taxon>
        <taxon>Aspergillus subgen. Nidulantes</taxon>
    </lineage>
</organism>
<comment type="caution">
    <text evidence="1">The sequence shown here is derived from an EMBL/GenBank/DDBJ whole genome shotgun (WGS) entry which is preliminary data.</text>
</comment>
<evidence type="ECO:0000313" key="1">
    <source>
        <dbReference type="EMBL" id="KAL2822338.1"/>
    </source>
</evidence>
<dbReference type="Proteomes" id="UP001610335">
    <property type="component" value="Unassembled WGS sequence"/>
</dbReference>
<reference evidence="1 2" key="1">
    <citation type="submission" date="2024-07" db="EMBL/GenBank/DDBJ databases">
        <title>Section-level genome sequencing and comparative genomics of Aspergillus sections Usti and Cavernicolus.</title>
        <authorList>
            <consortium name="Lawrence Berkeley National Laboratory"/>
            <person name="Nybo J.L."/>
            <person name="Vesth T.C."/>
            <person name="Theobald S."/>
            <person name="Frisvad J.C."/>
            <person name="Larsen T.O."/>
            <person name="Kjaerboelling I."/>
            <person name="Rothschild-Mancinelli K."/>
            <person name="Lyhne E.K."/>
            <person name="Kogle M.E."/>
            <person name="Barry K."/>
            <person name="Clum A."/>
            <person name="Na H."/>
            <person name="Ledsgaard L."/>
            <person name="Lin J."/>
            <person name="Lipzen A."/>
            <person name="Kuo A."/>
            <person name="Riley R."/>
            <person name="Mondo S."/>
            <person name="LaButti K."/>
            <person name="Haridas S."/>
            <person name="Pangalinan J."/>
            <person name="Salamov A.A."/>
            <person name="Simmons B.A."/>
            <person name="Magnuson J.K."/>
            <person name="Chen J."/>
            <person name="Drula E."/>
            <person name="Henrissat B."/>
            <person name="Wiebenga A."/>
            <person name="Lubbers R.J."/>
            <person name="Gomes A.C."/>
            <person name="Makela M.R."/>
            <person name="Stajich J."/>
            <person name="Grigoriev I.V."/>
            <person name="Mortensen U.H."/>
            <person name="De vries R.P."/>
            <person name="Baker S.E."/>
            <person name="Andersen M.R."/>
        </authorList>
    </citation>
    <scope>NUCLEOTIDE SEQUENCE [LARGE SCALE GENOMIC DNA]</scope>
    <source>
        <strain evidence="1 2">CBS 600.67</strain>
    </source>
</reference>
<proteinExistence type="predicted"/>
<accession>A0ABR4I3K2</accession>
<gene>
    <name evidence="1" type="ORF">BDW59DRAFT_173854</name>
</gene>
<keyword evidence="2" id="KW-1185">Reference proteome</keyword>
<sequence length="217" mass="23889">MVHPLPSENSKTENYPPSLAHVTLMQAYREPEKHIESPFVCGGSIKIDHKVFSYPRPQRKTSPPVNVSWTTGTSSAAHKLLVKDCEPAKFGSGQEEIFVPEYCKASKMDPDHFATSFNLADFGIIENVERILLPSGITDEQDSLGFQKLSAELYKLNMYSGPSGLFHKHVDTPRVQSLIGSLVVCLPSTFKRASSSFSMTGSLLGGSGISAWILLEW</sequence>
<dbReference type="EMBL" id="JBFXLS010000058">
    <property type="protein sequence ID" value="KAL2822338.1"/>
    <property type="molecule type" value="Genomic_DNA"/>
</dbReference>